<dbReference type="AlphaFoldDB" id="B9RNJ6"/>
<dbReference type="Pfam" id="PF13456">
    <property type="entry name" value="RVT_3"/>
    <property type="match status" value="1"/>
</dbReference>
<sequence>MDMLRSDAMPDTSILELWIRLNNDLQDSAEKDQTVAFMVGTLWKARNALLFEQQPWSVSQEFGLCKPQPDRNTATNHLVTSERCPPPIGTLKCNFDAAFHNHDKQGAAGAVFRDHLRRFQGCKAELLQSCVSVALLEALALRGATRLAEEKGWRSVSFEGDAEMIVDMVNGCYSVSQEVATVIDDIVSIKEFFSHCSFKFVSRTINWVADMFAKKALICNGFVRDSTSQLIWLNELLNL</sequence>
<feature type="domain" description="RNase H type-1" evidence="1">
    <location>
        <begin position="94"/>
        <end position="216"/>
    </location>
</feature>
<dbReference type="PANTHER" id="PTHR47074">
    <property type="entry name" value="BNAC02G40300D PROTEIN"/>
    <property type="match status" value="1"/>
</dbReference>
<dbReference type="InParanoid" id="B9RNJ6"/>
<dbReference type="PANTHER" id="PTHR47074:SF79">
    <property type="entry name" value="PUTATIVE-RELATED"/>
    <property type="match status" value="1"/>
</dbReference>
<keyword evidence="3" id="KW-1185">Reference proteome</keyword>
<proteinExistence type="predicted"/>
<evidence type="ECO:0000313" key="3">
    <source>
        <dbReference type="Proteomes" id="UP000008311"/>
    </source>
</evidence>
<accession>B9RNJ6</accession>
<dbReference type="GO" id="GO:0004523">
    <property type="term" value="F:RNA-DNA hybrid ribonuclease activity"/>
    <property type="evidence" value="ECO:0007669"/>
    <property type="project" value="InterPro"/>
</dbReference>
<evidence type="ECO:0000313" key="2">
    <source>
        <dbReference type="EMBL" id="EEF47051.1"/>
    </source>
</evidence>
<organism evidence="2 3">
    <name type="scientific">Ricinus communis</name>
    <name type="common">Castor bean</name>
    <dbReference type="NCBI Taxonomy" id="3988"/>
    <lineage>
        <taxon>Eukaryota</taxon>
        <taxon>Viridiplantae</taxon>
        <taxon>Streptophyta</taxon>
        <taxon>Embryophyta</taxon>
        <taxon>Tracheophyta</taxon>
        <taxon>Spermatophyta</taxon>
        <taxon>Magnoliopsida</taxon>
        <taxon>eudicotyledons</taxon>
        <taxon>Gunneridae</taxon>
        <taxon>Pentapetalae</taxon>
        <taxon>rosids</taxon>
        <taxon>fabids</taxon>
        <taxon>Malpighiales</taxon>
        <taxon>Euphorbiaceae</taxon>
        <taxon>Acalyphoideae</taxon>
        <taxon>Acalypheae</taxon>
        <taxon>Ricinus</taxon>
    </lineage>
</organism>
<dbReference type="Proteomes" id="UP000008311">
    <property type="component" value="Unassembled WGS sequence"/>
</dbReference>
<evidence type="ECO:0000259" key="1">
    <source>
        <dbReference type="Pfam" id="PF13456"/>
    </source>
</evidence>
<dbReference type="InterPro" id="IPR044730">
    <property type="entry name" value="RNase_H-like_dom_plant"/>
</dbReference>
<gene>
    <name evidence="2" type="ORF">RCOM_1339580</name>
</gene>
<dbReference type="InterPro" id="IPR012337">
    <property type="entry name" value="RNaseH-like_sf"/>
</dbReference>
<dbReference type="InterPro" id="IPR002156">
    <property type="entry name" value="RNaseH_domain"/>
</dbReference>
<dbReference type="eggNOG" id="KOG1075">
    <property type="taxonomic scope" value="Eukaryota"/>
</dbReference>
<dbReference type="GO" id="GO:0003676">
    <property type="term" value="F:nucleic acid binding"/>
    <property type="evidence" value="ECO:0007669"/>
    <property type="project" value="InterPro"/>
</dbReference>
<dbReference type="InterPro" id="IPR036397">
    <property type="entry name" value="RNaseH_sf"/>
</dbReference>
<name>B9RNJ6_RICCO</name>
<reference evidence="3" key="1">
    <citation type="journal article" date="2010" name="Nat. Biotechnol.">
        <title>Draft genome sequence of the oilseed species Ricinus communis.</title>
        <authorList>
            <person name="Chan A.P."/>
            <person name="Crabtree J."/>
            <person name="Zhao Q."/>
            <person name="Lorenzi H."/>
            <person name="Orvis J."/>
            <person name="Puiu D."/>
            <person name="Melake-Berhan A."/>
            <person name="Jones K.M."/>
            <person name="Redman J."/>
            <person name="Chen G."/>
            <person name="Cahoon E.B."/>
            <person name="Gedil M."/>
            <person name="Stanke M."/>
            <person name="Haas B.J."/>
            <person name="Wortman J.R."/>
            <person name="Fraser-Liggett C.M."/>
            <person name="Ravel J."/>
            <person name="Rabinowicz P.D."/>
        </authorList>
    </citation>
    <scope>NUCLEOTIDE SEQUENCE [LARGE SCALE GENOMIC DNA]</scope>
    <source>
        <strain evidence="3">cv. Hale</strain>
    </source>
</reference>
<dbReference type="Gene3D" id="3.30.420.10">
    <property type="entry name" value="Ribonuclease H-like superfamily/Ribonuclease H"/>
    <property type="match status" value="1"/>
</dbReference>
<dbReference type="InterPro" id="IPR052929">
    <property type="entry name" value="RNase_H-like_EbsB-rel"/>
</dbReference>
<protein>
    <submittedName>
        <fullName evidence="2">Polygalacturonase, putative</fullName>
    </submittedName>
</protein>
<dbReference type="SUPFAM" id="SSF53098">
    <property type="entry name" value="Ribonuclease H-like"/>
    <property type="match status" value="1"/>
</dbReference>
<dbReference type="EMBL" id="EQ973790">
    <property type="protein sequence ID" value="EEF47051.1"/>
    <property type="molecule type" value="Genomic_DNA"/>
</dbReference>
<dbReference type="CDD" id="cd06222">
    <property type="entry name" value="RNase_H_like"/>
    <property type="match status" value="1"/>
</dbReference>